<reference evidence="1 2" key="1">
    <citation type="submission" date="2017-09" db="EMBL/GenBank/DDBJ databases">
        <title>Depth-based differentiation of microbial function through sediment-hosted aquifers and enrichment of novel symbionts in the deep terrestrial subsurface.</title>
        <authorList>
            <person name="Probst A.J."/>
            <person name="Ladd B."/>
            <person name="Jarett J.K."/>
            <person name="Geller-Mcgrath D.E."/>
            <person name="Sieber C.M."/>
            <person name="Emerson J.B."/>
            <person name="Anantharaman K."/>
            <person name="Thomas B.C."/>
            <person name="Malmstrom R."/>
            <person name="Stieglmeier M."/>
            <person name="Klingl A."/>
            <person name="Woyke T."/>
            <person name="Ryan C.M."/>
            <person name="Banfield J.F."/>
        </authorList>
    </citation>
    <scope>NUCLEOTIDE SEQUENCE [LARGE SCALE GENOMIC DNA]</scope>
    <source>
        <strain evidence="1">CG11_big_fil_rev_8_21_14_0_20_40_12</strain>
    </source>
</reference>
<accession>A0A2H0KET5</accession>
<dbReference type="EMBL" id="PCVI01000065">
    <property type="protein sequence ID" value="PIQ69735.1"/>
    <property type="molecule type" value="Genomic_DNA"/>
</dbReference>
<sequence>MLTHCVSSSLVRLRGFASSLFPPEADRRVLRGAFTLSLPNVPIYPELVEEPAAPPLIFARDFSGAFFPPLAKLFLP</sequence>
<dbReference type="Proteomes" id="UP000231371">
    <property type="component" value="Unassembled WGS sequence"/>
</dbReference>
<name>A0A2H0KET5_9BACT</name>
<comment type="caution">
    <text evidence="1">The sequence shown here is derived from an EMBL/GenBank/DDBJ whole genome shotgun (WGS) entry which is preliminary data.</text>
</comment>
<evidence type="ECO:0000313" key="1">
    <source>
        <dbReference type="EMBL" id="PIQ69735.1"/>
    </source>
</evidence>
<gene>
    <name evidence="1" type="ORF">COV89_04230</name>
</gene>
<dbReference type="AlphaFoldDB" id="A0A2H0KET5"/>
<organism evidence="1 2">
    <name type="scientific">Candidatus Shapirobacteria bacterium CG11_big_fil_rev_8_21_14_0_20_40_12</name>
    <dbReference type="NCBI Taxonomy" id="1974889"/>
    <lineage>
        <taxon>Bacteria</taxon>
        <taxon>Candidatus Shapironibacteriota</taxon>
    </lineage>
</organism>
<proteinExistence type="predicted"/>
<protein>
    <submittedName>
        <fullName evidence="1">Uncharacterized protein</fullName>
    </submittedName>
</protein>
<evidence type="ECO:0000313" key="2">
    <source>
        <dbReference type="Proteomes" id="UP000231371"/>
    </source>
</evidence>